<dbReference type="InterPro" id="IPR006195">
    <property type="entry name" value="aa-tRNA-synth_II"/>
</dbReference>
<dbReference type="PROSITE" id="PS50862">
    <property type="entry name" value="AA_TRNA_LIGASE_II"/>
    <property type="match status" value="1"/>
</dbReference>
<proteinExistence type="predicted"/>
<dbReference type="InterPro" id="IPR045864">
    <property type="entry name" value="aa-tRNA-synth_II/BPL/LPL"/>
</dbReference>
<dbReference type="EMBL" id="CP136862">
    <property type="protein sequence ID" value="WOJ89530.1"/>
    <property type="molecule type" value="Genomic_DNA"/>
</dbReference>
<dbReference type="PANTHER" id="PTHR42918">
    <property type="entry name" value="LYSYL-TRNA SYNTHETASE"/>
    <property type="match status" value="1"/>
</dbReference>
<accession>A0ABZ0HRI5</accession>
<dbReference type="PRINTS" id="PR00982">
    <property type="entry name" value="TRNASYNTHLYS"/>
</dbReference>
<dbReference type="NCBIfam" id="NF006828">
    <property type="entry name" value="PRK09350.1"/>
    <property type="match status" value="1"/>
</dbReference>
<dbReference type="Pfam" id="PF00152">
    <property type="entry name" value="tRNA-synt_2"/>
    <property type="match status" value="1"/>
</dbReference>
<evidence type="ECO:0000256" key="2">
    <source>
        <dbReference type="ARBA" id="ARBA00022741"/>
    </source>
</evidence>
<keyword evidence="6" id="KW-1185">Reference proteome</keyword>
<evidence type="ECO:0000259" key="4">
    <source>
        <dbReference type="PROSITE" id="PS50862"/>
    </source>
</evidence>
<dbReference type="SUPFAM" id="SSF55681">
    <property type="entry name" value="Class II aaRS and biotin synthetases"/>
    <property type="match status" value="1"/>
</dbReference>
<evidence type="ECO:0000256" key="3">
    <source>
        <dbReference type="ARBA" id="ARBA00022840"/>
    </source>
</evidence>
<dbReference type="PANTHER" id="PTHR42918:SF6">
    <property type="entry name" value="ELONGATION FACTOR P--(R)-BETA-LYSINE LIGASE"/>
    <property type="match status" value="1"/>
</dbReference>
<dbReference type="Proteomes" id="UP001626536">
    <property type="component" value="Chromosome"/>
</dbReference>
<evidence type="ECO:0000256" key="1">
    <source>
        <dbReference type="ARBA" id="ARBA00022598"/>
    </source>
</evidence>
<name>A0ABZ0HRI5_9HYPH</name>
<feature type="domain" description="Aminoacyl-transfer RNA synthetases class-II family profile" evidence="4">
    <location>
        <begin position="27"/>
        <end position="346"/>
    </location>
</feature>
<dbReference type="Gene3D" id="3.30.930.10">
    <property type="entry name" value="Bira Bifunctional Protein, Domain 2"/>
    <property type="match status" value="1"/>
</dbReference>
<dbReference type="InterPro" id="IPR004525">
    <property type="entry name" value="EpmA"/>
</dbReference>
<organism evidence="5 6">
    <name type="scientific">Methylocapsa polymorpha</name>
    <dbReference type="NCBI Taxonomy" id="3080828"/>
    <lineage>
        <taxon>Bacteria</taxon>
        <taxon>Pseudomonadati</taxon>
        <taxon>Pseudomonadota</taxon>
        <taxon>Alphaproteobacteria</taxon>
        <taxon>Hyphomicrobiales</taxon>
        <taxon>Beijerinckiaceae</taxon>
        <taxon>Methylocapsa</taxon>
    </lineage>
</organism>
<dbReference type="InterPro" id="IPR018149">
    <property type="entry name" value="Lys-tRNA-synth_II_C"/>
</dbReference>
<sequence>MNELSPKPSPWWRPHIHHDRRPFLKARAKMAEAARSFFASQSFMEVDTAILQVSPGNEAHISAFATEIVDPAGARSRLYLHCSPEFAAKKLLAAGEERIFSFGHVFRNRERGRLHHPEFTMLEWYRAGEPYQRLIEDCAGLLARTAAAAGARDLSYAGHFADPFAEPEILSVAEAFDRHAGIDLPAMLGGAEPDRDVFVDLARKRGVRIVEDDSWSDIFSKILSEKIEPNLGLGQPTILMDYPASEAALAKLQGDRRFAERFELYACGVELANGFGELTDPAEQRRRFEAEMAERQRIYGEAYPIDEDFLAALAEMPEACGIALGFDRLVMLATGASHIEQVIWTPVAGSAQAQ</sequence>
<evidence type="ECO:0000313" key="5">
    <source>
        <dbReference type="EMBL" id="WOJ89530.1"/>
    </source>
</evidence>
<protein>
    <submittedName>
        <fullName evidence="5">EF-P lysine aminoacylase EpmA</fullName>
    </submittedName>
</protein>
<keyword evidence="1" id="KW-0436">Ligase</keyword>
<dbReference type="NCBIfam" id="TIGR00462">
    <property type="entry name" value="genX"/>
    <property type="match status" value="1"/>
</dbReference>
<keyword evidence="2" id="KW-0547">Nucleotide-binding</keyword>
<keyword evidence="3" id="KW-0067">ATP-binding</keyword>
<reference evidence="5 6" key="1">
    <citation type="submission" date="2023-10" db="EMBL/GenBank/DDBJ databases">
        <title>Novel methanotroph of the genus Methylocapsa from a subarctic wetland.</title>
        <authorList>
            <person name="Belova S.E."/>
            <person name="Oshkin I.Y."/>
            <person name="Miroshnikov K."/>
            <person name="Dedysh S.N."/>
        </authorList>
    </citation>
    <scope>NUCLEOTIDE SEQUENCE [LARGE SCALE GENOMIC DNA]</scope>
    <source>
        <strain evidence="5 6">RX1</strain>
    </source>
</reference>
<gene>
    <name evidence="5" type="primary">epmA</name>
    <name evidence="5" type="ORF">RZS28_17360</name>
</gene>
<evidence type="ECO:0000313" key="6">
    <source>
        <dbReference type="Proteomes" id="UP001626536"/>
    </source>
</evidence>
<dbReference type="RefSeq" id="WP_407338978.1">
    <property type="nucleotide sequence ID" value="NZ_CP136862.1"/>
</dbReference>
<dbReference type="InterPro" id="IPR004364">
    <property type="entry name" value="Aa-tRNA-synt_II"/>
</dbReference>